<protein>
    <submittedName>
        <fullName evidence="1">Uncharacterized protein</fullName>
    </submittedName>
</protein>
<reference evidence="1 2" key="1">
    <citation type="submission" date="2019-09" db="EMBL/GenBank/DDBJ databases">
        <title>Draft genome of the ectomycorrhizal ascomycete Sphaerosporella brunnea.</title>
        <authorList>
            <consortium name="DOE Joint Genome Institute"/>
            <person name="Benucci G.M."/>
            <person name="Marozzi G."/>
            <person name="Antonielli L."/>
            <person name="Sanchez S."/>
            <person name="Marco P."/>
            <person name="Wang X."/>
            <person name="Falini L.B."/>
            <person name="Barry K."/>
            <person name="Haridas S."/>
            <person name="Lipzen A."/>
            <person name="Labutti K."/>
            <person name="Grigoriev I.V."/>
            <person name="Murat C."/>
            <person name="Martin F."/>
            <person name="Albertini E."/>
            <person name="Donnini D."/>
            <person name="Bonito G."/>
        </authorList>
    </citation>
    <scope>NUCLEOTIDE SEQUENCE [LARGE SCALE GENOMIC DNA]</scope>
    <source>
        <strain evidence="1 2">Sb_GMNB300</strain>
    </source>
</reference>
<name>A0A5J5EQ53_9PEZI</name>
<accession>A0A5J5EQ53</accession>
<comment type="caution">
    <text evidence="1">The sequence shown here is derived from an EMBL/GenBank/DDBJ whole genome shotgun (WGS) entry which is preliminary data.</text>
</comment>
<organism evidence="1 2">
    <name type="scientific">Sphaerosporella brunnea</name>
    <dbReference type="NCBI Taxonomy" id="1250544"/>
    <lineage>
        <taxon>Eukaryota</taxon>
        <taxon>Fungi</taxon>
        <taxon>Dikarya</taxon>
        <taxon>Ascomycota</taxon>
        <taxon>Pezizomycotina</taxon>
        <taxon>Pezizomycetes</taxon>
        <taxon>Pezizales</taxon>
        <taxon>Pyronemataceae</taxon>
        <taxon>Sphaerosporella</taxon>
    </lineage>
</organism>
<dbReference type="AlphaFoldDB" id="A0A5J5EQ53"/>
<evidence type="ECO:0000313" key="1">
    <source>
        <dbReference type="EMBL" id="KAA8899275.1"/>
    </source>
</evidence>
<proteinExistence type="predicted"/>
<gene>
    <name evidence="1" type="ORF">FN846DRAFT_909651</name>
</gene>
<sequence length="194" mass="21622">MRRDDLEVFRHPRVQRVIRGIKIFHAASEGDLGECLPITRDALLRILPRLDTNTQDGATYHAVFCTGFLGALRHVIRRSIHFLDDDPRVYLTLPASKTYHFGMGITVTIAAALDAGCPVKPPRHLFEKYPLPTSSPLFTLSGDSTAFTHVKVISRRRAILLERGVSANSSDTPFGGVQQPRPAPLAFRTPIYSY</sequence>
<dbReference type="EMBL" id="VXIS01000168">
    <property type="protein sequence ID" value="KAA8899275.1"/>
    <property type="molecule type" value="Genomic_DNA"/>
</dbReference>
<keyword evidence="2" id="KW-1185">Reference proteome</keyword>
<evidence type="ECO:0000313" key="2">
    <source>
        <dbReference type="Proteomes" id="UP000326924"/>
    </source>
</evidence>
<dbReference type="InParanoid" id="A0A5J5EQ53"/>
<dbReference type="Proteomes" id="UP000326924">
    <property type="component" value="Unassembled WGS sequence"/>
</dbReference>